<feature type="region of interest" description="Disordered" evidence="1">
    <location>
        <begin position="29"/>
        <end position="129"/>
    </location>
</feature>
<evidence type="ECO:0000256" key="1">
    <source>
        <dbReference type="SAM" id="MobiDB-lite"/>
    </source>
</evidence>
<dbReference type="EMBL" id="KT754194">
    <property type="protein sequence ID" value="ALS04028.1"/>
    <property type="molecule type" value="mRNA"/>
</dbReference>
<feature type="compositionally biased region" description="Basic and acidic residues" evidence="1">
    <location>
        <begin position="101"/>
        <end position="115"/>
    </location>
</feature>
<feature type="signal peptide" evidence="2">
    <location>
        <begin position="1"/>
        <end position="20"/>
    </location>
</feature>
<feature type="compositionally biased region" description="Basic and acidic residues" evidence="1">
    <location>
        <begin position="51"/>
        <end position="64"/>
    </location>
</feature>
<proteinExistence type="evidence at transcript level"/>
<feature type="compositionally biased region" description="Acidic residues" evidence="1">
    <location>
        <begin position="116"/>
        <end position="129"/>
    </location>
</feature>
<keyword evidence="2" id="KW-0732">Signal</keyword>
<accession>A0A0U2V0G4</accession>
<feature type="chain" id="PRO_5006832795" evidence="2">
    <location>
        <begin position="21"/>
        <end position="129"/>
    </location>
</feature>
<name>A0A0U2V0G4_9MAXI</name>
<reference evidence="3" key="1">
    <citation type="journal article" date="2015" name="Sci. Rep.">
        <title>Spliced leader RNA trans-splicing discovered in copepods.</title>
        <authorList>
            <person name="Yang F."/>
            <person name="Xu D."/>
            <person name="Zhuang Y."/>
            <person name="Yi X."/>
            <person name="Huang Y."/>
            <person name="Chen H."/>
            <person name="Lin S."/>
            <person name="Campbell D.A."/>
            <person name="Sturm N.R."/>
            <person name="Liu G."/>
            <person name="Zhang H."/>
        </authorList>
    </citation>
    <scope>NUCLEOTIDE SEQUENCE</scope>
</reference>
<protein>
    <submittedName>
        <fullName evidence="3">Uncharacterized protein</fullName>
    </submittedName>
</protein>
<organism evidence="3">
    <name type="scientific">Pseudodiaptomus poplesia</name>
    <dbReference type="NCBI Taxonomy" id="213370"/>
    <lineage>
        <taxon>Eukaryota</taxon>
        <taxon>Metazoa</taxon>
        <taxon>Ecdysozoa</taxon>
        <taxon>Arthropoda</taxon>
        <taxon>Crustacea</taxon>
        <taxon>Multicrustacea</taxon>
        <taxon>Hexanauplia</taxon>
        <taxon>Copepoda</taxon>
        <taxon>Calanoida</taxon>
        <taxon>Pseudodiaptomidae</taxon>
        <taxon>Pseudodiaptomus</taxon>
    </lineage>
</organism>
<evidence type="ECO:0000313" key="3">
    <source>
        <dbReference type="EMBL" id="ALS04028.1"/>
    </source>
</evidence>
<feature type="non-terminal residue" evidence="3">
    <location>
        <position position="129"/>
    </location>
</feature>
<dbReference type="AlphaFoldDB" id="A0A0U2V0G4"/>
<evidence type="ECO:0000256" key="2">
    <source>
        <dbReference type="SAM" id="SignalP"/>
    </source>
</evidence>
<sequence>MSIRVDHILVISTLTASVLGDFYMIKVDRDDISQEKNSSSLEDDVTSSVEEEPRLAHDPAEKSSSKPCSTSSKNEDETCKEDENENTSNKTGSSKTKSKTIIKDKQSKEKLKEADINEESEGTDYLDYS</sequence>